<name>A0A0L7LQ99_OPEBR</name>
<comment type="similarity">
    <text evidence="1">Belongs to the complex I 24 kDa subunit family.</text>
</comment>
<dbReference type="GO" id="GO:0051537">
    <property type="term" value="F:2 iron, 2 sulfur cluster binding"/>
    <property type="evidence" value="ECO:0007669"/>
    <property type="project" value="UniProtKB-KW"/>
</dbReference>
<dbReference type="AlphaFoldDB" id="A0A0L7LQ99"/>
<keyword evidence="8" id="KW-1185">Reference proteome</keyword>
<keyword evidence="4" id="KW-0408">Iron</keyword>
<evidence type="ECO:0000256" key="3">
    <source>
        <dbReference type="ARBA" id="ARBA00022723"/>
    </source>
</evidence>
<evidence type="ECO:0000256" key="6">
    <source>
        <dbReference type="ARBA" id="ARBA00034078"/>
    </source>
</evidence>
<dbReference type="Pfam" id="PF01257">
    <property type="entry name" value="2Fe-2S_thioredx"/>
    <property type="match status" value="1"/>
</dbReference>
<dbReference type="GO" id="GO:0003954">
    <property type="term" value="F:NADH dehydrogenase activity"/>
    <property type="evidence" value="ECO:0007669"/>
    <property type="project" value="TreeGrafter"/>
</dbReference>
<evidence type="ECO:0000313" key="8">
    <source>
        <dbReference type="Proteomes" id="UP000037510"/>
    </source>
</evidence>
<comment type="cofactor">
    <cofactor evidence="6">
        <name>[2Fe-2S] cluster</name>
        <dbReference type="ChEBI" id="CHEBI:190135"/>
    </cofactor>
</comment>
<dbReference type="SUPFAM" id="SSF52833">
    <property type="entry name" value="Thioredoxin-like"/>
    <property type="match status" value="1"/>
</dbReference>
<dbReference type="FunFam" id="1.10.10.1590:FF:000001">
    <property type="entry name" value="NADH-quinone oxidoreductase subunit E"/>
    <property type="match status" value="1"/>
</dbReference>
<evidence type="ECO:0000313" key="7">
    <source>
        <dbReference type="EMBL" id="KOB77658.1"/>
    </source>
</evidence>
<keyword evidence="3" id="KW-0479">Metal-binding</keyword>
<evidence type="ECO:0000256" key="1">
    <source>
        <dbReference type="ARBA" id="ARBA00010643"/>
    </source>
</evidence>
<protein>
    <submittedName>
        <fullName evidence="7">Putative NADH dehydrogenase</fullName>
    </submittedName>
</protein>
<dbReference type="GO" id="GO:0046872">
    <property type="term" value="F:metal ion binding"/>
    <property type="evidence" value="ECO:0007669"/>
    <property type="project" value="UniProtKB-KW"/>
</dbReference>
<dbReference type="GO" id="GO:0005739">
    <property type="term" value="C:mitochondrion"/>
    <property type="evidence" value="ECO:0007669"/>
    <property type="project" value="GOC"/>
</dbReference>
<evidence type="ECO:0000256" key="2">
    <source>
        <dbReference type="ARBA" id="ARBA00022714"/>
    </source>
</evidence>
<dbReference type="GO" id="GO:0006120">
    <property type="term" value="P:mitochondrial electron transport, NADH to ubiquinone"/>
    <property type="evidence" value="ECO:0007669"/>
    <property type="project" value="TreeGrafter"/>
</dbReference>
<keyword evidence="5" id="KW-0411">Iron-sulfur</keyword>
<dbReference type="InterPro" id="IPR036249">
    <property type="entry name" value="Thioredoxin-like_sf"/>
</dbReference>
<sequence>MSLKLLVYRGLIATTSLRFSDELAVHRDSPENNATTPFEFTEPNLARIAAQIQNYPEGCHRSALGAALDIAQRQMGWLPISAMHKVAEILSIPRVRVYEYATFYTMNKRHSRGKYHVKICATTPCMLMGAESILMAAEDACGCKAGSVSSDGMFGVDTVERTSPWVKSKKSYRQYAVAAYRRPDLGMEGLAVNRCVVPHP</sequence>
<dbReference type="Proteomes" id="UP000037510">
    <property type="component" value="Unassembled WGS sequence"/>
</dbReference>
<gene>
    <name evidence="7" type="ORF">OBRU01_03674</name>
</gene>
<accession>A0A0L7LQ99</accession>
<reference evidence="7 8" key="1">
    <citation type="journal article" date="2015" name="Genome Biol. Evol.">
        <title>The genome of winter moth (Operophtera brumata) provides a genomic perspective on sexual dimorphism and phenology.</title>
        <authorList>
            <person name="Derks M.F."/>
            <person name="Smit S."/>
            <person name="Salis L."/>
            <person name="Schijlen E."/>
            <person name="Bossers A."/>
            <person name="Mateman C."/>
            <person name="Pijl A.S."/>
            <person name="de Ridder D."/>
            <person name="Groenen M.A."/>
            <person name="Visser M.E."/>
            <person name="Megens H.J."/>
        </authorList>
    </citation>
    <scope>NUCLEOTIDE SEQUENCE [LARGE SCALE GENOMIC DNA]</scope>
    <source>
        <strain evidence="7">WM2013NL</strain>
        <tissue evidence="7">Head and thorax</tissue>
    </source>
</reference>
<dbReference type="Gene3D" id="3.40.30.10">
    <property type="entry name" value="Glutaredoxin"/>
    <property type="match status" value="1"/>
</dbReference>
<evidence type="ECO:0000256" key="5">
    <source>
        <dbReference type="ARBA" id="ARBA00023014"/>
    </source>
</evidence>
<dbReference type="PANTHER" id="PTHR10371:SF3">
    <property type="entry name" value="NADH DEHYDROGENASE [UBIQUINONE] FLAVOPROTEIN 2, MITOCHONDRIAL"/>
    <property type="match status" value="1"/>
</dbReference>
<comment type="caution">
    <text evidence="7">The sequence shown here is derived from an EMBL/GenBank/DDBJ whole genome shotgun (WGS) entry which is preliminary data.</text>
</comment>
<organism evidence="7 8">
    <name type="scientific">Operophtera brumata</name>
    <name type="common">Winter moth</name>
    <name type="synonym">Phalaena brumata</name>
    <dbReference type="NCBI Taxonomy" id="104452"/>
    <lineage>
        <taxon>Eukaryota</taxon>
        <taxon>Metazoa</taxon>
        <taxon>Ecdysozoa</taxon>
        <taxon>Arthropoda</taxon>
        <taxon>Hexapoda</taxon>
        <taxon>Insecta</taxon>
        <taxon>Pterygota</taxon>
        <taxon>Neoptera</taxon>
        <taxon>Endopterygota</taxon>
        <taxon>Lepidoptera</taxon>
        <taxon>Glossata</taxon>
        <taxon>Ditrysia</taxon>
        <taxon>Geometroidea</taxon>
        <taxon>Geometridae</taxon>
        <taxon>Larentiinae</taxon>
        <taxon>Operophtera</taxon>
    </lineage>
</organism>
<dbReference type="CDD" id="cd03064">
    <property type="entry name" value="TRX_Fd_NuoE"/>
    <property type="match status" value="1"/>
</dbReference>
<dbReference type="InterPro" id="IPR042128">
    <property type="entry name" value="NuoE_dom"/>
</dbReference>
<dbReference type="EMBL" id="JTDY01000333">
    <property type="protein sequence ID" value="KOB77658.1"/>
    <property type="molecule type" value="Genomic_DNA"/>
</dbReference>
<dbReference type="PANTHER" id="PTHR10371">
    <property type="entry name" value="NADH DEHYDROGENASE UBIQUINONE FLAVOPROTEIN 2, MITOCHONDRIAL"/>
    <property type="match status" value="1"/>
</dbReference>
<dbReference type="InterPro" id="IPR041921">
    <property type="entry name" value="NuoE_N"/>
</dbReference>
<keyword evidence="2" id="KW-0001">2Fe-2S</keyword>
<dbReference type="Gene3D" id="1.10.10.1590">
    <property type="entry name" value="NADH-quinone oxidoreductase subunit E"/>
    <property type="match status" value="1"/>
</dbReference>
<proteinExistence type="inferred from homology"/>
<evidence type="ECO:0000256" key="4">
    <source>
        <dbReference type="ARBA" id="ARBA00023004"/>
    </source>
</evidence>
<dbReference type="STRING" id="104452.A0A0L7LQ99"/>